<feature type="region of interest" description="Disordered" evidence="1">
    <location>
        <begin position="249"/>
        <end position="313"/>
    </location>
</feature>
<protein>
    <recommendedName>
        <fullName evidence="4">Guanylate cyclase domain-containing protein</fullName>
    </recommendedName>
</protein>
<feature type="compositionally biased region" description="Basic and acidic residues" evidence="1">
    <location>
        <begin position="273"/>
        <end position="292"/>
    </location>
</feature>
<evidence type="ECO:0000313" key="2">
    <source>
        <dbReference type="EMBL" id="KAA5834681.1"/>
    </source>
</evidence>
<dbReference type="EMBL" id="VWPH01000005">
    <property type="protein sequence ID" value="KAA5834681.1"/>
    <property type="molecule type" value="Genomic_DNA"/>
</dbReference>
<keyword evidence="3" id="KW-1185">Reference proteome</keyword>
<comment type="caution">
    <text evidence="2">The sequence shown here is derived from an EMBL/GenBank/DDBJ whole genome shotgun (WGS) entry which is preliminary data.</text>
</comment>
<feature type="compositionally biased region" description="Polar residues" evidence="1">
    <location>
        <begin position="293"/>
        <end position="313"/>
    </location>
</feature>
<evidence type="ECO:0000313" key="3">
    <source>
        <dbReference type="Proteomes" id="UP000323946"/>
    </source>
</evidence>
<reference evidence="2 3" key="1">
    <citation type="submission" date="2019-09" db="EMBL/GenBank/DDBJ databases">
        <title>Draft genome sequence of the thermophilic Saccharopolyspora hirsuta VKM Ac-666T.</title>
        <authorList>
            <person name="Lobastova T.G."/>
            <person name="Fokina V."/>
            <person name="Bragin E.Y."/>
            <person name="Shtratnikova V.Y."/>
            <person name="Starodumova I.P."/>
            <person name="Tarlachkov S.V."/>
            <person name="Donova M.V."/>
        </authorList>
    </citation>
    <scope>NUCLEOTIDE SEQUENCE [LARGE SCALE GENOMIC DNA]</scope>
    <source>
        <strain evidence="2 3">VKM Ac-666</strain>
    </source>
</reference>
<dbReference type="Proteomes" id="UP000323946">
    <property type="component" value="Unassembled WGS sequence"/>
</dbReference>
<dbReference type="AlphaFoldDB" id="A0A5M7C4Y9"/>
<gene>
    <name evidence="2" type="ORF">F1721_13050</name>
</gene>
<evidence type="ECO:0000256" key="1">
    <source>
        <dbReference type="SAM" id="MobiDB-lite"/>
    </source>
</evidence>
<accession>A0A5M7C4Y9</accession>
<organism evidence="2 3">
    <name type="scientific">Saccharopolyspora hirsuta</name>
    <dbReference type="NCBI Taxonomy" id="1837"/>
    <lineage>
        <taxon>Bacteria</taxon>
        <taxon>Bacillati</taxon>
        <taxon>Actinomycetota</taxon>
        <taxon>Actinomycetes</taxon>
        <taxon>Pseudonocardiales</taxon>
        <taxon>Pseudonocardiaceae</taxon>
        <taxon>Saccharopolyspora</taxon>
    </lineage>
</organism>
<name>A0A5M7C4Y9_SACHI</name>
<dbReference type="OrthoDB" id="3482507at2"/>
<sequence>MNRPIGEYIGILAVDVHGFSKHNNVQQQTIVEVLADVLQQATIRTGLRSDWDDRFRAHRGDGYLMSVPQDLVAVVVDRFFDALQAELRRRAPQLRTNDITLRLRASLHLGPVRAFDALLTDSPSGRIMVDVGRMVDAKSVKALLDHSDPAVTHVAVVISSSVMDEVVAAGHTARQRTEFVQAPLEVDAKEYSGVGYLRVPAPSGELLRSGLLSGQPEPEPDGGVAPSSGVQNNLHGYARNVIQTGAMGDFTDQSARSNGGIAVSGSNNTTAGRDIDRSQNKQEFSGRFHTRGDSNFSPSSGRRVGSGNTAEEQ</sequence>
<evidence type="ECO:0008006" key="4">
    <source>
        <dbReference type="Google" id="ProtNLM"/>
    </source>
</evidence>
<feature type="region of interest" description="Disordered" evidence="1">
    <location>
        <begin position="208"/>
        <end position="232"/>
    </location>
</feature>
<proteinExistence type="predicted"/>